<sequence>MNRVHRPVAITAVAAAVALFPATAVFAADPLEPVRIVMSVAGWKDKDAPKVEASGYFDGRLLGTIYSASFADIYRLAEKTDELQDGSGYMLGYDAVIGGQDSCELKDVRLEARPKKDGVTPVNVYFDAISCFGHSPDLMQPQTVFHVIEEDGRHVIDNLWSEDYREGALESSVKAQFAALTKAYLGFRLTGAWPKE</sequence>
<dbReference type="PATRIC" id="fig|1156935.5.peg.2151"/>
<protein>
    <submittedName>
        <fullName evidence="2">Uncharacterized protein</fullName>
    </submittedName>
</protein>
<dbReference type="OrthoDB" id="7916410at2"/>
<keyword evidence="1" id="KW-0732">Signal</keyword>
<comment type="caution">
    <text evidence="2">The sequence shown here is derived from an EMBL/GenBank/DDBJ whole genome shotgun (WGS) entry which is preliminary data.</text>
</comment>
<dbReference type="Proteomes" id="UP000007123">
    <property type="component" value="Unassembled WGS sequence"/>
</dbReference>
<dbReference type="AlphaFoldDB" id="K2Q3C1"/>
<evidence type="ECO:0000313" key="3">
    <source>
        <dbReference type="Proteomes" id="UP000007123"/>
    </source>
</evidence>
<feature type="signal peptide" evidence="1">
    <location>
        <begin position="1"/>
        <end position="27"/>
    </location>
</feature>
<evidence type="ECO:0000313" key="2">
    <source>
        <dbReference type="EMBL" id="EKF59670.1"/>
    </source>
</evidence>
<dbReference type="eggNOG" id="ENOG5032JEG">
    <property type="taxonomic scope" value="Bacteria"/>
</dbReference>
<organism evidence="2 3">
    <name type="scientific">Agrobacterium albertimagni AOL15</name>
    <dbReference type="NCBI Taxonomy" id="1156935"/>
    <lineage>
        <taxon>Bacteria</taxon>
        <taxon>Pseudomonadati</taxon>
        <taxon>Pseudomonadota</taxon>
        <taxon>Alphaproteobacteria</taxon>
        <taxon>Hyphomicrobiales</taxon>
        <taxon>Rhizobiaceae</taxon>
        <taxon>Rhizobium/Agrobacterium group</taxon>
        <taxon>Agrobacterium</taxon>
    </lineage>
</organism>
<dbReference type="EMBL" id="ALJF01000008">
    <property type="protein sequence ID" value="EKF59670.1"/>
    <property type="molecule type" value="Genomic_DNA"/>
</dbReference>
<name>K2Q3C1_9HYPH</name>
<keyword evidence="3" id="KW-1185">Reference proteome</keyword>
<evidence type="ECO:0000256" key="1">
    <source>
        <dbReference type="SAM" id="SignalP"/>
    </source>
</evidence>
<feature type="chain" id="PRO_5003863012" evidence="1">
    <location>
        <begin position="28"/>
        <end position="196"/>
    </location>
</feature>
<dbReference type="STRING" id="1156935.QWE_10617"/>
<dbReference type="RefSeq" id="WP_006726115.1">
    <property type="nucleotide sequence ID" value="NZ_ALJF01000008.1"/>
</dbReference>
<proteinExistence type="predicted"/>
<reference evidence="2 3" key="1">
    <citation type="journal article" date="2012" name="J. Bacteriol.">
        <title>Draft Genome Sequence of Agrobacterium albertimagni Strain AOL15.</title>
        <authorList>
            <person name="Trimble W.L."/>
            <person name="Phung le T."/>
            <person name="Meyer F."/>
            <person name="Gilbert J.A."/>
            <person name="Silver S."/>
        </authorList>
    </citation>
    <scope>NUCLEOTIDE SEQUENCE [LARGE SCALE GENOMIC DNA]</scope>
    <source>
        <strain evidence="2 3">AOL15</strain>
    </source>
</reference>
<gene>
    <name evidence="2" type="ORF">QWE_10617</name>
</gene>
<accession>K2Q3C1</accession>